<dbReference type="PANTHER" id="PTHR10443">
    <property type="entry name" value="MICROSOMAL DIPEPTIDASE"/>
    <property type="match status" value="1"/>
</dbReference>
<dbReference type="RefSeq" id="WP_019595879.1">
    <property type="nucleotide sequence ID" value="NZ_FNQC01000001.1"/>
</dbReference>
<dbReference type="Gene3D" id="3.20.20.140">
    <property type="entry name" value="Metal-dependent hydrolases"/>
    <property type="match status" value="1"/>
</dbReference>
<comment type="caution">
    <text evidence="1">The sequence shown here is derived from an EMBL/GenBank/DDBJ whole genome shotgun (WGS) entry which is preliminary data.</text>
</comment>
<dbReference type="PROSITE" id="PS51365">
    <property type="entry name" value="RENAL_DIPEPTIDASE_2"/>
    <property type="match status" value="1"/>
</dbReference>
<organism evidence="1 2">
    <name type="scientific">Rhodonellum ikkaensis</name>
    <dbReference type="NCBI Taxonomy" id="336829"/>
    <lineage>
        <taxon>Bacteria</taxon>
        <taxon>Pseudomonadati</taxon>
        <taxon>Bacteroidota</taxon>
        <taxon>Cytophagia</taxon>
        <taxon>Cytophagales</taxon>
        <taxon>Cytophagaceae</taxon>
        <taxon>Rhodonellum</taxon>
    </lineage>
</organism>
<name>A0A1H3JPI0_9BACT</name>
<dbReference type="Pfam" id="PF01244">
    <property type="entry name" value="Peptidase_M19"/>
    <property type="match status" value="1"/>
</dbReference>
<dbReference type="EMBL" id="FNQC01000001">
    <property type="protein sequence ID" value="SDY41811.1"/>
    <property type="molecule type" value="Genomic_DNA"/>
</dbReference>
<keyword evidence="2" id="KW-1185">Reference proteome</keyword>
<evidence type="ECO:0000313" key="2">
    <source>
        <dbReference type="Proteomes" id="UP000199663"/>
    </source>
</evidence>
<dbReference type="SUPFAM" id="SSF51556">
    <property type="entry name" value="Metallo-dependent hydrolases"/>
    <property type="match status" value="1"/>
</dbReference>
<dbReference type="InterPro" id="IPR008257">
    <property type="entry name" value="Pept_M19"/>
</dbReference>
<sequence>MKLPIIDTHCDLLSYLAIVPGAKADKVDDIACALPFLQEGNVKMQVLAIYTDVSSGSMAFAMLQAQKYRQLLQEFPNGVCQADADFLHSITEQSKIGLVTAIENAAGLANEQVPLEAAFHQLDNLIGMTGRMAYISLTHHTENRFGGGNYTEVGLKDDGKRLLDYISGKKIAIDFSHTSDVLAEGILNHLEKENLDVPIIASHSNFREIWNHKRNLTDEFAKEIIKRGGIIGGNFLRAFLDNENPERIYEHILHGFEIGAEEQMCFGADFFYTKNFPDKSRLPFYFPNVANAGKYPSILEKLSENLSQDQLEKLAYKNCQRFFGNLWKKA</sequence>
<dbReference type="InterPro" id="IPR032466">
    <property type="entry name" value="Metal_Hydrolase"/>
</dbReference>
<evidence type="ECO:0000313" key="1">
    <source>
        <dbReference type="EMBL" id="SDY41811.1"/>
    </source>
</evidence>
<accession>A0A1H3JPI0</accession>
<reference evidence="1 2" key="1">
    <citation type="submission" date="2016-10" db="EMBL/GenBank/DDBJ databases">
        <authorList>
            <person name="Varghese N."/>
            <person name="Submissions S."/>
        </authorList>
    </citation>
    <scope>NUCLEOTIDE SEQUENCE [LARGE SCALE GENOMIC DNA]</scope>
    <source>
        <strain evidence="1 2">DSM 17997</strain>
    </source>
</reference>
<proteinExistence type="predicted"/>
<dbReference type="PANTHER" id="PTHR10443:SF12">
    <property type="entry name" value="DIPEPTIDASE"/>
    <property type="match status" value="1"/>
</dbReference>
<protein>
    <submittedName>
        <fullName evidence="1">Zn-dependent dipeptidase, dipeptidase homolog</fullName>
    </submittedName>
</protein>
<dbReference type="Proteomes" id="UP000199663">
    <property type="component" value="Unassembled WGS sequence"/>
</dbReference>
<gene>
    <name evidence="1" type="ORF">SAMN05444412_10193</name>
</gene>